<protein>
    <recommendedName>
        <fullName evidence="4">PQ-loop repeat-containing protein</fullName>
    </recommendedName>
</protein>
<sequence>MNPDVIGWFASIVLLATLVRQVITMARDPDAKGVSRWLFLGQCVASVGFIAYSLMVGNRVFVATNAAILVTAIVGQCIVARRKSRRGLAGVR</sequence>
<evidence type="ECO:0008006" key="4">
    <source>
        <dbReference type="Google" id="ProtNLM"/>
    </source>
</evidence>
<keyword evidence="1" id="KW-1133">Transmembrane helix</keyword>
<proteinExistence type="predicted"/>
<name>A0ABU1CFY4_9GAMM</name>
<dbReference type="Proteomes" id="UP001233535">
    <property type="component" value="Unassembled WGS sequence"/>
</dbReference>
<reference evidence="2 3" key="1">
    <citation type="submission" date="2023-04" db="EMBL/GenBank/DDBJ databases">
        <title>Lysobacter sp. strain UC isolated from soil sample.</title>
        <authorList>
            <person name="Choksket S."/>
            <person name="Harshvardhan F."/>
            <person name="Rana R."/>
            <person name="Patil P.B."/>
            <person name="Korpole S."/>
        </authorList>
    </citation>
    <scope>NUCLEOTIDE SEQUENCE [LARGE SCALE GENOMIC DNA]</scope>
    <source>
        <strain evidence="2 3">UC</strain>
    </source>
</reference>
<accession>A0ABU1CFY4</accession>
<evidence type="ECO:0000256" key="1">
    <source>
        <dbReference type="SAM" id="Phobius"/>
    </source>
</evidence>
<dbReference type="EMBL" id="JARUHG010000004">
    <property type="protein sequence ID" value="MDR0183842.1"/>
    <property type="molecule type" value="Genomic_DNA"/>
</dbReference>
<gene>
    <name evidence="2" type="ORF">P8609_12825</name>
</gene>
<organism evidence="2 3">
    <name type="scientific">Lysobacter arvi</name>
    <dbReference type="NCBI Taxonomy" id="3038776"/>
    <lineage>
        <taxon>Bacteria</taxon>
        <taxon>Pseudomonadati</taxon>
        <taxon>Pseudomonadota</taxon>
        <taxon>Gammaproteobacteria</taxon>
        <taxon>Lysobacterales</taxon>
        <taxon>Lysobacteraceae</taxon>
        <taxon>Lysobacter</taxon>
    </lineage>
</organism>
<keyword evidence="1" id="KW-0812">Transmembrane</keyword>
<feature type="transmembrane region" description="Helical" evidence="1">
    <location>
        <begin position="37"/>
        <end position="54"/>
    </location>
</feature>
<keyword evidence="3" id="KW-1185">Reference proteome</keyword>
<evidence type="ECO:0000313" key="3">
    <source>
        <dbReference type="Proteomes" id="UP001233535"/>
    </source>
</evidence>
<comment type="caution">
    <text evidence="2">The sequence shown here is derived from an EMBL/GenBank/DDBJ whole genome shotgun (WGS) entry which is preliminary data.</text>
</comment>
<feature type="transmembrane region" description="Helical" evidence="1">
    <location>
        <begin position="60"/>
        <end position="79"/>
    </location>
</feature>
<keyword evidence="1" id="KW-0472">Membrane</keyword>
<dbReference type="Gene3D" id="1.20.1280.290">
    <property type="match status" value="1"/>
</dbReference>
<dbReference type="RefSeq" id="WP_309262986.1">
    <property type="nucleotide sequence ID" value="NZ_JARUHG010000004.1"/>
</dbReference>
<evidence type="ECO:0000313" key="2">
    <source>
        <dbReference type="EMBL" id="MDR0183842.1"/>
    </source>
</evidence>
<feature type="transmembrane region" description="Helical" evidence="1">
    <location>
        <begin position="6"/>
        <end position="25"/>
    </location>
</feature>